<dbReference type="Gene3D" id="1.10.10.10">
    <property type="entry name" value="Winged helix-like DNA-binding domain superfamily/Winged helix DNA-binding domain"/>
    <property type="match status" value="1"/>
</dbReference>
<comment type="caution">
    <text evidence="2">The sequence shown here is derived from an EMBL/GenBank/DDBJ whole genome shotgun (WGS) entry which is preliminary data.</text>
</comment>
<dbReference type="GO" id="GO:0006352">
    <property type="term" value="P:DNA-templated transcription initiation"/>
    <property type="evidence" value="ECO:0007669"/>
    <property type="project" value="InterPro"/>
</dbReference>
<feature type="region of interest" description="Disordered" evidence="1">
    <location>
        <begin position="117"/>
        <end position="141"/>
    </location>
</feature>
<protein>
    <submittedName>
        <fullName evidence="2">Sigma-70 family RNA polymerase sigma factor</fullName>
    </submittedName>
</protein>
<dbReference type="InterPro" id="IPR013325">
    <property type="entry name" value="RNA_pol_sigma_r2"/>
</dbReference>
<dbReference type="GO" id="GO:0003700">
    <property type="term" value="F:DNA-binding transcription factor activity"/>
    <property type="evidence" value="ECO:0007669"/>
    <property type="project" value="InterPro"/>
</dbReference>
<organism evidence="2 3">
    <name type="scientific">Curtobacterium citreum</name>
    <dbReference type="NCBI Taxonomy" id="2036"/>
    <lineage>
        <taxon>Bacteria</taxon>
        <taxon>Bacillati</taxon>
        <taxon>Actinomycetota</taxon>
        <taxon>Actinomycetes</taxon>
        <taxon>Micrococcales</taxon>
        <taxon>Microbacteriaceae</taxon>
        <taxon>Curtobacterium</taxon>
    </lineage>
</organism>
<proteinExistence type="predicted"/>
<dbReference type="EMBL" id="JABMCG010000093">
    <property type="protein sequence ID" value="NUU27710.1"/>
    <property type="molecule type" value="Genomic_DNA"/>
</dbReference>
<name>A0A850DU81_9MICO</name>
<dbReference type="Gene3D" id="1.10.1740.10">
    <property type="match status" value="1"/>
</dbReference>
<evidence type="ECO:0000256" key="1">
    <source>
        <dbReference type="SAM" id="MobiDB-lite"/>
    </source>
</evidence>
<sequence>MARGDRAALATVFDRHAAPLTRGAWALAPTPDAARALVQDAFVSLWDGATDVRLVTPSLLPWLLATVAGGTAGAVPGDPLRYVRADLVTVSDDDRALCERCVVDGRSYAEAARELGLSTSTPTSAARPGRASRKAVTRDGL</sequence>
<dbReference type="InterPro" id="IPR036388">
    <property type="entry name" value="WH-like_DNA-bd_sf"/>
</dbReference>
<accession>A0A850DU81</accession>
<evidence type="ECO:0000313" key="3">
    <source>
        <dbReference type="Proteomes" id="UP000539146"/>
    </source>
</evidence>
<gene>
    <name evidence="2" type="ORF">HP467_06235</name>
</gene>
<dbReference type="AlphaFoldDB" id="A0A850DU81"/>
<reference evidence="2 3" key="1">
    <citation type="submission" date="2020-05" db="EMBL/GenBank/DDBJ databases">
        <title>Genome Sequencing of Type Strains.</title>
        <authorList>
            <person name="Lemaire J.F."/>
            <person name="Inderbitzin P."/>
            <person name="Gregorio O.A."/>
            <person name="Collins S.B."/>
            <person name="Wespe N."/>
            <person name="Knight-Connoni V."/>
        </authorList>
    </citation>
    <scope>NUCLEOTIDE SEQUENCE [LARGE SCALE GENOMIC DNA]</scope>
    <source>
        <strain evidence="2 3">DSM 20512</strain>
    </source>
</reference>
<dbReference type="SUPFAM" id="SSF88946">
    <property type="entry name" value="Sigma2 domain of RNA polymerase sigma factors"/>
    <property type="match status" value="1"/>
</dbReference>
<evidence type="ECO:0000313" key="2">
    <source>
        <dbReference type="EMBL" id="NUU27710.1"/>
    </source>
</evidence>
<dbReference type="Proteomes" id="UP000539146">
    <property type="component" value="Unassembled WGS sequence"/>
</dbReference>